<feature type="domain" description="PatA-like N-terminal" evidence="2">
    <location>
        <begin position="40"/>
        <end position="182"/>
    </location>
</feature>
<name>A0A6J7JLW1_9ZZZZ</name>
<evidence type="ECO:0000259" key="2">
    <source>
        <dbReference type="Pfam" id="PF14332"/>
    </source>
</evidence>
<protein>
    <submittedName>
        <fullName evidence="3">Unannotated protein</fullName>
    </submittedName>
</protein>
<feature type="region of interest" description="Disordered" evidence="1">
    <location>
        <begin position="1"/>
        <end position="27"/>
    </location>
</feature>
<dbReference type="EMBL" id="CAFBNF010000100">
    <property type="protein sequence ID" value="CAB4943907.1"/>
    <property type="molecule type" value="Genomic_DNA"/>
</dbReference>
<dbReference type="Pfam" id="PF14332">
    <property type="entry name" value="DUF4388"/>
    <property type="match status" value="1"/>
</dbReference>
<evidence type="ECO:0000256" key="1">
    <source>
        <dbReference type="SAM" id="MobiDB-lite"/>
    </source>
</evidence>
<dbReference type="InterPro" id="IPR025497">
    <property type="entry name" value="PatA-like_N"/>
</dbReference>
<gene>
    <name evidence="3" type="ORF">UFOPK3773_01013</name>
</gene>
<feature type="region of interest" description="Disordered" evidence="1">
    <location>
        <begin position="372"/>
        <end position="426"/>
    </location>
</feature>
<organism evidence="3">
    <name type="scientific">freshwater metagenome</name>
    <dbReference type="NCBI Taxonomy" id="449393"/>
    <lineage>
        <taxon>unclassified sequences</taxon>
        <taxon>metagenomes</taxon>
        <taxon>ecological metagenomes</taxon>
    </lineage>
</organism>
<feature type="region of interest" description="Disordered" evidence="1">
    <location>
        <begin position="313"/>
        <end position="346"/>
    </location>
</feature>
<dbReference type="SUPFAM" id="SSF160246">
    <property type="entry name" value="EspE N-terminal domain-like"/>
    <property type="match status" value="1"/>
</dbReference>
<accession>A0A6J7JLW1</accession>
<proteinExistence type="predicted"/>
<sequence length="426" mass="45674">MSDPTLTPDVPESPEFESISFEPPTPAAPRVSDVEGIILGLASQEASGCLTISRGDGDEGLVWFRDGQVYAVSVPGRRPLLGVRLVSAGAISPDQLSTALELQRSEMNSARLGEVLVHLGLVNRRVIENFALEQQRDMLADLLAWPVVSQWFRNGARTRTDLAPFLNVAELIEQARMRQRHWPEVVDDLGGAEVVPLLTTREPCAALTSNEATVLRLVDGVRTLTDVADECGFTIFEAADVVQGLAAAGLVTTATALLHDPRPTSDSDDELEEPLADVLPLHLVPRVSVEPDIPEPSGPDASLEPVAFEVPQTHDYPRFDPPGPLSVLPPPSTTPTGMPLQMPSFEPAAVPPAPVYAPAPEFDPRYDAALTGEFIESAESTESTDSAESTDAVDDESGPPTTSRSEEPTDTASLMRELSSLGLRDL</sequence>
<dbReference type="InterPro" id="IPR037257">
    <property type="entry name" value="T2SS_E_N_sf"/>
</dbReference>
<reference evidence="3" key="1">
    <citation type="submission" date="2020-05" db="EMBL/GenBank/DDBJ databases">
        <authorList>
            <person name="Chiriac C."/>
            <person name="Salcher M."/>
            <person name="Ghai R."/>
            <person name="Kavagutti S V."/>
        </authorList>
    </citation>
    <scope>NUCLEOTIDE SEQUENCE</scope>
</reference>
<feature type="compositionally biased region" description="Pro residues" evidence="1">
    <location>
        <begin position="319"/>
        <end position="333"/>
    </location>
</feature>
<evidence type="ECO:0000313" key="3">
    <source>
        <dbReference type="EMBL" id="CAB4943907.1"/>
    </source>
</evidence>
<dbReference type="AlphaFoldDB" id="A0A6J7JLW1"/>
<feature type="compositionally biased region" description="Low complexity" evidence="1">
    <location>
        <begin position="377"/>
        <end position="390"/>
    </location>
</feature>